<dbReference type="EMBL" id="AP022614">
    <property type="protein sequence ID" value="BBZ45617.1"/>
    <property type="molecule type" value="Genomic_DNA"/>
</dbReference>
<gene>
    <name evidence="4" type="ORF">MPRM_28980</name>
</gene>
<reference evidence="4 5" key="1">
    <citation type="journal article" date="2019" name="Emerg. Microbes Infect.">
        <title>Comprehensive subspecies identification of 175 nontuberculous mycobacteria species based on 7547 genomic profiles.</title>
        <authorList>
            <person name="Matsumoto Y."/>
            <person name="Kinjo T."/>
            <person name="Motooka D."/>
            <person name="Nabeya D."/>
            <person name="Jung N."/>
            <person name="Uechi K."/>
            <person name="Horii T."/>
            <person name="Iida T."/>
            <person name="Fujita J."/>
            <person name="Nakamura S."/>
        </authorList>
    </citation>
    <scope>NUCLEOTIDE SEQUENCE [LARGE SCALE GENOMIC DNA]</scope>
    <source>
        <strain evidence="4 5">JCM 14742</strain>
    </source>
</reference>
<dbReference type="InterPro" id="IPR000030">
    <property type="entry name" value="PPE_dom"/>
</dbReference>
<dbReference type="PANTHER" id="PTHR46766">
    <property type="entry name" value="GLUTAMINE-RICH PROTEIN 2"/>
    <property type="match status" value="1"/>
</dbReference>
<organism evidence="4 5">
    <name type="scientific">Mycobacterium parmense</name>
    <dbReference type="NCBI Taxonomy" id="185642"/>
    <lineage>
        <taxon>Bacteria</taxon>
        <taxon>Bacillati</taxon>
        <taxon>Actinomycetota</taxon>
        <taxon>Actinomycetes</taxon>
        <taxon>Mycobacteriales</taxon>
        <taxon>Mycobacteriaceae</taxon>
        <taxon>Mycobacterium</taxon>
        <taxon>Mycobacterium simiae complex</taxon>
    </lineage>
</organism>
<sequence length="392" mass="39237">MDFSALPPEITSALIHSGPGAGSIMEASAAWERLGTELENSTAGYSAVLSSLAESWDGPSGAAAIQAARPYVAWMRNTAQQAQQMAYSTQAAAVAYTSAASTMVTPAQVSANRARLAQLLATNRFGNNLPAIAATEDQYQTMWANNSAAMNRYQTASSQATTTLSQFSSPASIVNPAGAAAQTTATSTSAAPGAATSAQTAIGDLLTSILSTPFGFDPNAGWFGLANTWANQFISSGFPINMLSYLAQANSAQALQSVGAEVGTGLTEGESAIGGAASGAASGLGAMGGGLGAGLGQVGTTGAIGVGVSLGKITAPPAVVGLLPAAQAPVQLASAASPLPPGDAGMPMLPPLMPPPISAGSGWRKRKQQKYEEQEYGARVKGSVMPRPPSAG</sequence>
<dbReference type="InterPro" id="IPR038332">
    <property type="entry name" value="PPE_sf"/>
</dbReference>
<dbReference type="Proteomes" id="UP000467105">
    <property type="component" value="Chromosome"/>
</dbReference>
<keyword evidence="5" id="KW-1185">Reference proteome</keyword>
<evidence type="ECO:0000313" key="4">
    <source>
        <dbReference type="EMBL" id="BBZ45617.1"/>
    </source>
</evidence>
<dbReference type="AlphaFoldDB" id="A0A7I7YWE7"/>
<protein>
    <recommendedName>
        <fullName evidence="3">PPE domain-containing protein</fullName>
    </recommendedName>
</protein>
<dbReference type="GO" id="GO:0052572">
    <property type="term" value="P:response to host immune response"/>
    <property type="evidence" value="ECO:0007669"/>
    <property type="project" value="TreeGrafter"/>
</dbReference>
<feature type="domain" description="PPE" evidence="3">
    <location>
        <begin position="2"/>
        <end position="164"/>
    </location>
</feature>
<evidence type="ECO:0000256" key="2">
    <source>
        <dbReference type="SAM" id="MobiDB-lite"/>
    </source>
</evidence>
<evidence type="ECO:0000313" key="5">
    <source>
        <dbReference type="Proteomes" id="UP000467105"/>
    </source>
</evidence>
<dbReference type="Pfam" id="PF00823">
    <property type="entry name" value="PPE"/>
    <property type="match status" value="1"/>
</dbReference>
<name>A0A7I7YWE7_9MYCO</name>
<accession>A0A7I7YWE7</accession>
<comment type="similarity">
    <text evidence="1">Belongs to the mycobacterial PPE family.</text>
</comment>
<proteinExistence type="inferred from homology"/>
<dbReference type="OrthoDB" id="4752337at2"/>
<dbReference type="RefSeq" id="WP_085270633.1">
    <property type="nucleotide sequence ID" value="NZ_AP022614.1"/>
</dbReference>
<dbReference type="SUPFAM" id="SSF140459">
    <property type="entry name" value="PE/PPE dimer-like"/>
    <property type="match status" value="1"/>
</dbReference>
<dbReference type="Gene3D" id="1.20.1260.20">
    <property type="entry name" value="PPE superfamily"/>
    <property type="match status" value="1"/>
</dbReference>
<dbReference type="PANTHER" id="PTHR46766:SF1">
    <property type="entry name" value="GLUTAMINE-RICH PROTEIN 2"/>
    <property type="match status" value="1"/>
</dbReference>
<feature type="region of interest" description="Disordered" evidence="2">
    <location>
        <begin position="351"/>
        <end position="392"/>
    </location>
</feature>
<evidence type="ECO:0000256" key="1">
    <source>
        <dbReference type="ARBA" id="ARBA00010652"/>
    </source>
</evidence>
<feature type="compositionally biased region" description="Basic and acidic residues" evidence="2">
    <location>
        <begin position="369"/>
        <end position="378"/>
    </location>
</feature>
<evidence type="ECO:0000259" key="3">
    <source>
        <dbReference type="Pfam" id="PF00823"/>
    </source>
</evidence>